<dbReference type="PANTHER" id="PTHR43375">
    <property type="entry name" value="OROTIDINE 5'-PHOSPHATE DECARBOXYLASE"/>
    <property type="match status" value="1"/>
</dbReference>
<dbReference type="NCBIfam" id="TIGR02127">
    <property type="entry name" value="pyrF_sub2"/>
    <property type="match status" value="1"/>
</dbReference>
<comment type="catalytic activity">
    <reaction evidence="6 7">
        <text>orotidine 5'-phosphate + H(+) = UMP + CO2</text>
        <dbReference type="Rhea" id="RHEA:11596"/>
        <dbReference type="ChEBI" id="CHEBI:15378"/>
        <dbReference type="ChEBI" id="CHEBI:16526"/>
        <dbReference type="ChEBI" id="CHEBI:57538"/>
        <dbReference type="ChEBI" id="CHEBI:57865"/>
        <dbReference type="EC" id="4.1.1.23"/>
    </reaction>
</comment>
<dbReference type="UniPathway" id="UPA00070">
    <property type="reaction ID" value="UER00120"/>
</dbReference>
<dbReference type="GO" id="GO:0044205">
    <property type="term" value="P:'de novo' UMP biosynthetic process"/>
    <property type="evidence" value="ECO:0007669"/>
    <property type="project" value="UniProtKB-UniRule"/>
</dbReference>
<dbReference type="GO" id="GO:0006207">
    <property type="term" value="P:'de novo' pyrimidine nucleobase biosynthetic process"/>
    <property type="evidence" value="ECO:0007669"/>
    <property type="project" value="InterPro"/>
</dbReference>
<organism evidence="9 10">
    <name type="scientific">Oryzihumus leptocrescens</name>
    <dbReference type="NCBI Taxonomy" id="297536"/>
    <lineage>
        <taxon>Bacteria</taxon>
        <taxon>Bacillati</taxon>
        <taxon>Actinomycetota</taxon>
        <taxon>Actinomycetes</taxon>
        <taxon>Micrococcales</taxon>
        <taxon>Intrasporangiaceae</taxon>
        <taxon>Oryzihumus</taxon>
    </lineage>
</organism>
<dbReference type="OrthoDB" id="9808470at2"/>
<sequence>MISGGGAEAAAEVAADLAASRLVPGAPGRAPGATPFGARLRAAMDDHGPLCVGIDPHDALLAAWGLPSTVAGLERFAATCVEAFAGRVACVKPQSAFFERFGSAGVAVLERTLADLREAGTLSLLDAKRGDIGSTMAAYAQAYLGEDSPLRADAVTLSPFLGYESLRPALDQAAATGRGVFVLALTSNPEGASVQHAMLDRRSVAGRVVDGVTADNAGARPLGSVGMVVGATVGTAVQELALDLAAANAPLLAPGVGAQGGTAESLRAVFGEALGNVLASSSREVLGAGPDVAALAAAARDTADRLAGDLRG</sequence>
<dbReference type="InterPro" id="IPR001754">
    <property type="entry name" value="OMPdeCOase_dom"/>
</dbReference>
<dbReference type="EMBL" id="VFOQ01000001">
    <property type="protein sequence ID" value="TQL60754.1"/>
    <property type="molecule type" value="Genomic_DNA"/>
</dbReference>
<keyword evidence="10" id="KW-1185">Reference proteome</keyword>
<dbReference type="InterPro" id="IPR011995">
    <property type="entry name" value="OMPdecase_type-2"/>
</dbReference>
<dbReference type="AlphaFoldDB" id="A0A542ZK84"/>
<evidence type="ECO:0000256" key="4">
    <source>
        <dbReference type="ARBA" id="ARBA00022975"/>
    </source>
</evidence>
<proteinExistence type="inferred from homology"/>
<feature type="domain" description="Orotidine 5'-phosphate decarboxylase" evidence="8">
    <location>
        <begin position="49"/>
        <end position="298"/>
    </location>
</feature>
<feature type="active site" description="Proton donor" evidence="7">
    <location>
        <position position="128"/>
    </location>
</feature>
<dbReference type="InterPro" id="IPR011060">
    <property type="entry name" value="RibuloseP-bd_barrel"/>
</dbReference>
<dbReference type="RefSeq" id="WP_141788612.1">
    <property type="nucleotide sequence ID" value="NZ_BAAAKX010000016.1"/>
</dbReference>
<dbReference type="PANTHER" id="PTHR43375:SF1">
    <property type="entry name" value="OROTIDINE 5'-PHOSPHATE DECARBOXYLASE"/>
    <property type="match status" value="1"/>
</dbReference>
<keyword evidence="5 7" id="KW-0456">Lyase</keyword>
<dbReference type="EC" id="4.1.1.23" evidence="7"/>
<dbReference type="HAMAP" id="MF_01215">
    <property type="entry name" value="OMPdecase_type2"/>
    <property type="match status" value="1"/>
</dbReference>
<dbReference type="Gene3D" id="3.20.20.70">
    <property type="entry name" value="Aldolase class I"/>
    <property type="match status" value="1"/>
</dbReference>
<comment type="pathway">
    <text evidence="1 7">Pyrimidine metabolism; UMP biosynthesis via de novo pathway; UMP from orotate: step 2/2.</text>
</comment>
<keyword evidence="4 7" id="KW-0665">Pyrimidine biosynthesis</keyword>
<evidence type="ECO:0000313" key="10">
    <source>
        <dbReference type="Proteomes" id="UP000319514"/>
    </source>
</evidence>
<dbReference type="Proteomes" id="UP000319514">
    <property type="component" value="Unassembled WGS sequence"/>
</dbReference>
<name>A0A542ZK84_9MICO</name>
<evidence type="ECO:0000313" key="9">
    <source>
        <dbReference type="EMBL" id="TQL60754.1"/>
    </source>
</evidence>
<reference evidence="9 10" key="1">
    <citation type="submission" date="2019-06" db="EMBL/GenBank/DDBJ databases">
        <title>Sequencing the genomes of 1000 actinobacteria strains.</title>
        <authorList>
            <person name="Klenk H.-P."/>
        </authorList>
    </citation>
    <scope>NUCLEOTIDE SEQUENCE [LARGE SCALE GENOMIC DNA]</scope>
    <source>
        <strain evidence="9 10">DSM 18082</strain>
    </source>
</reference>
<comment type="caution">
    <text evidence="9">The sequence shown here is derived from an EMBL/GenBank/DDBJ whole genome shotgun (WGS) entry which is preliminary data.</text>
</comment>
<evidence type="ECO:0000256" key="1">
    <source>
        <dbReference type="ARBA" id="ARBA00004861"/>
    </source>
</evidence>
<evidence type="ECO:0000256" key="5">
    <source>
        <dbReference type="ARBA" id="ARBA00023239"/>
    </source>
</evidence>
<evidence type="ECO:0000256" key="7">
    <source>
        <dbReference type="HAMAP-Rule" id="MF_01215"/>
    </source>
</evidence>
<evidence type="ECO:0000256" key="3">
    <source>
        <dbReference type="ARBA" id="ARBA00022793"/>
    </source>
</evidence>
<dbReference type="Pfam" id="PF00215">
    <property type="entry name" value="OMPdecase"/>
    <property type="match status" value="1"/>
</dbReference>
<evidence type="ECO:0000256" key="2">
    <source>
        <dbReference type="ARBA" id="ARBA00008847"/>
    </source>
</evidence>
<comment type="similarity">
    <text evidence="2 7">Belongs to the OMP decarboxylase family. Type 2 subfamily.</text>
</comment>
<accession>A0A542ZK84</accession>
<evidence type="ECO:0000256" key="6">
    <source>
        <dbReference type="ARBA" id="ARBA00049157"/>
    </source>
</evidence>
<dbReference type="GO" id="GO:0004590">
    <property type="term" value="F:orotidine-5'-phosphate decarboxylase activity"/>
    <property type="evidence" value="ECO:0007669"/>
    <property type="project" value="UniProtKB-UniRule"/>
</dbReference>
<dbReference type="SUPFAM" id="SSF51366">
    <property type="entry name" value="Ribulose-phoshate binding barrel"/>
    <property type="match status" value="1"/>
</dbReference>
<dbReference type="SMART" id="SM00934">
    <property type="entry name" value="OMPdecase"/>
    <property type="match status" value="1"/>
</dbReference>
<protein>
    <recommendedName>
        <fullName evidence="7">Orotidine 5'-phosphate decarboxylase</fullName>
        <ecNumber evidence="7">4.1.1.23</ecNumber>
    </recommendedName>
    <alternativeName>
        <fullName evidence="7">OMP decarboxylase</fullName>
        <shortName evidence="7">OMPDCase</shortName>
        <shortName evidence="7">OMPdecase</shortName>
    </alternativeName>
</protein>
<gene>
    <name evidence="7" type="primary">pyrF</name>
    <name evidence="9" type="ORF">FB474_2151</name>
</gene>
<keyword evidence="3 7" id="KW-0210">Decarboxylase</keyword>
<evidence type="ECO:0000259" key="8">
    <source>
        <dbReference type="SMART" id="SM00934"/>
    </source>
</evidence>
<dbReference type="CDD" id="cd04725">
    <property type="entry name" value="OMP_decarboxylase_like"/>
    <property type="match status" value="1"/>
</dbReference>
<dbReference type="InterPro" id="IPR013785">
    <property type="entry name" value="Aldolase_TIM"/>
</dbReference>